<evidence type="ECO:0000313" key="1">
    <source>
        <dbReference type="EMBL" id="CAN0448748.1"/>
    </source>
</evidence>
<dbReference type="EMBL" id="OX596087">
    <property type="protein sequence ID" value="CAN0448748.1"/>
    <property type="molecule type" value="Genomic_DNA"/>
</dbReference>
<proteinExistence type="predicted"/>
<gene>
    <name evidence="1" type="ORF">MRATA1EN22A_LOCUS19520</name>
</gene>
<organism evidence="1 2">
    <name type="scientific">Rangifer tarandus platyrhynchus</name>
    <name type="common">Svalbard reindeer</name>
    <dbReference type="NCBI Taxonomy" id="3082113"/>
    <lineage>
        <taxon>Eukaryota</taxon>
        <taxon>Metazoa</taxon>
        <taxon>Chordata</taxon>
        <taxon>Craniata</taxon>
        <taxon>Vertebrata</taxon>
        <taxon>Euteleostomi</taxon>
        <taxon>Mammalia</taxon>
        <taxon>Eutheria</taxon>
        <taxon>Laurasiatheria</taxon>
        <taxon>Artiodactyla</taxon>
        <taxon>Ruminantia</taxon>
        <taxon>Pecora</taxon>
        <taxon>Cervidae</taxon>
        <taxon>Odocoileinae</taxon>
        <taxon>Rangifer</taxon>
    </lineage>
</organism>
<reference evidence="1" key="1">
    <citation type="submission" date="2023-05" db="EMBL/GenBank/DDBJ databases">
        <authorList>
            <consortium name="ELIXIR-Norway"/>
        </authorList>
    </citation>
    <scope>NUCLEOTIDE SEQUENCE</scope>
</reference>
<evidence type="ECO:0000313" key="2">
    <source>
        <dbReference type="Proteomes" id="UP001162501"/>
    </source>
</evidence>
<accession>A0AC59ZK40</accession>
<name>A0AC59ZK40_RANTA</name>
<dbReference type="Proteomes" id="UP001162501">
    <property type="component" value="Chromosome 3"/>
</dbReference>
<sequence>MNAGKPQAPGMLTADVHFRDKSVTRRPALFHPLFPVAEAGEDAQVGSLGKENRLASCGTGAHRGRGLGAEVFLRKTNLVQGARSTAG</sequence>
<protein>
    <submittedName>
        <fullName evidence="1">Uncharacterized protein</fullName>
    </submittedName>
</protein>
<reference evidence="1" key="2">
    <citation type="submission" date="2025-03" db="EMBL/GenBank/DDBJ databases">
        <authorList>
            <consortium name="ELIXIR-Norway"/>
            <consortium name="Elixir Norway"/>
        </authorList>
    </citation>
    <scope>NUCLEOTIDE SEQUENCE</scope>
</reference>